<keyword evidence="1" id="KW-0732">Signal</keyword>
<protein>
    <submittedName>
        <fullName evidence="2">(rape) hypothetical protein</fullName>
    </submittedName>
</protein>
<sequence length="54" mass="6080">MKSSVLFATLLVIFMSCTSNFFAKSFSEDKKDISTQAPSPQLDIQIKNQVLHDE</sequence>
<dbReference type="Proteomes" id="UP001295469">
    <property type="component" value="Chromosome A04"/>
</dbReference>
<dbReference type="AlphaFoldDB" id="A0A817AU75"/>
<dbReference type="PROSITE" id="PS51257">
    <property type="entry name" value="PROKAR_LIPOPROTEIN"/>
    <property type="match status" value="1"/>
</dbReference>
<organism evidence="2">
    <name type="scientific">Brassica napus</name>
    <name type="common">Rape</name>
    <dbReference type="NCBI Taxonomy" id="3708"/>
    <lineage>
        <taxon>Eukaryota</taxon>
        <taxon>Viridiplantae</taxon>
        <taxon>Streptophyta</taxon>
        <taxon>Embryophyta</taxon>
        <taxon>Tracheophyta</taxon>
        <taxon>Spermatophyta</taxon>
        <taxon>Magnoliopsida</taxon>
        <taxon>eudicotyledons</taxon>
        <taxon>Gunneridae</taxon>
        <taxon>Pentapetalae</taxon>
        <taxon>rosids</taxon>
        <taxon>malvids</taxon>
        <taxon>Brassicales</taxon>
        <taxon>Brassicaceae</taxon>
        <taxon>Brassiceae</taxon>
        <taxon>Brassica</taxon>
    </lineage>
</organism>
<feature type="chain" id="PRO_5032456691" evidence="1">
    <location>
        <begin position="20"/>
        <end position="54"/>
    </location>
</feature>
<dbReference type="EMBL" id="HG994358">
    <property type="protein sequence ID" value="CAF2280976.1"/>
    <property type="molecule type" value="Genomic_DNA"/>
</dbReference>
<evidence type="ECO:0000256" key="1">
    <source>
        <dbReference type="SAM" id="SignalP"/>
    </source>
</evidence>
<name>A0A817AU75_BRANA</name>
<feature type="non-terminal residue" evidence="2">
    <location>
        <position position="1"/>
    </location>
</feature>
<accession>A0A817AU75</accession>
<feature type="signal peptide" evidence="1">
    <location>
        <begin position="1"/>
        <end position="19"/>
    </location>
</feature>
<evidence type="ECO:0000313" key="2">
    <source>
        <dbReference type="EMBL" id="CAF2280976.1"/>
    </source>
</evidence>
<reference evidence="2" key="1">
    <citation type="submission" date="2021-01" db="EMBL/GenBank/DDBJ databases">
        <authorList>
            <consortium name="Genoscope - CEA"/>
            <person name="William W."/>
        </authorList>
    </citation>
    <scope>NUCLEOTIDE SEQUENCE</scope>
</reference>
<proteinExistence type="predicted"/>
<gene>
    <name evidence="2" type="ORF">DARMORV10_A04P19970.1</name>
</gene>